<proteinExistence type="predicted"/>
<reference evidence="4" key="2">
    <citation type="submission" date="2021-04" db="EMBL/GenBank/DDBJ databases">
        <authorList>
            <person name="Gilroy R."/>
        </authorList>
    </citation>
    <scope>NUCLEOTIDE SEQUENCE</scope>
    <source>
        <strain evidence="4">CHK188-5543</strain>
    </source>
</reference>
<keyword evidence="2 4" id="KW-0418">Kinase</keyword>
<dbReference type="AlphaFoldDB" id="A0A9D1WQY1"/>
<reference evidence="4" key="1">
    <citation type="journal article" date="2021" name="PeerJ">
        <title>Extensive microbial diversity within the chicken gut microbiome revealed by metagenomics and culture.</title>
        <authorList>
            <person name="Gilroy R."/>
            <person name="Ravi A."/>
            <person name="Getino M."/>
            <person name="Pursley I."/>
            <person name="Horton D.L."/>
            <person name="Alikhan N.F."/>
            <person name="Baker D."/>
            <person name="Gharbi K."/>
            <person name="Hall N."/>
            <person name="Watson M."/>
            <person name="Adriaenssens E.M."/>
            <person name="Foster-Nyarko E."/>
            <person name="Jarju S."/>
            <person name="Secka A."/>
            <person name="Antonio M."/>
            <person name="Oren A."/>
            <person name="Chaudhuri R.R."/>
            <person name="La Ragione R."/>
            <person name="Hildebrand F."/>
            <person name="Pallen M.J."/>
        </authorList>
    </citation>
    <scope>NUCLEOTIDE SEQUENCE</scope>
    <source>
        <strain evidence="4">CHK188-5543</strain>
    </source>
</reference>
<dbReference type="InterPro" id="IPR050861">
    <property type="entry name" value="Dihydroxyacetone_Kinase"/>
</dbReference>
<dbReference type="PROSITE" id="PS51480">
    <property type="entry name" value="DHAL"/>
    <property type="match status" value="1"/>
</dbReference>
<dbReference type="SMART" id="SM01120">
    <property type="entry name" value="Dak2"/>
    <property type="match status" value="1"/>
</dbReference>
<evidence type="ECO:0000256" key="2">
    <source>
        <dbReference type="ARBA" id="ARBA00022777"/>
    </source>
</evidence>
<gene>
    <name evidence="4" type="ORF">H9736_03360</name>
</gene>
<dbReference type="Gene3D" id="1.25.40.340">
    <property type="match status" value="1"/>
</dbReference>
<dbReference type="PANTHER" id="PTHR28629">
    <property type="entry name" value="TRIOKINASE/FMN CYCLASE"/>
    <property type="match status" value="1"/>
</dbReference>
<dbReference type="Proteomes" id="UP000886800">
    <property type="component" value="Unassembled WGS sequence"/>
</dbReference>
<evidence type="ECO:0000259" key="3">
    <source>
        <dbReference type="PROSITE" id="PS51480"/>
    </source>
</evidence>
<feature type="domain" description="DhaL" evidence="3">
    <location>
        <begin position="4"/>
        <end position="202"/>
    </location>
</feature>
<organism evidence="4 5">
    <name type="scientific">Candidatus Anaerotruncus excrementipullorum</name>
    <dbReference type="NCBI Taxonomy" id="2838465"/>
    <lineage>
        <taxon>Bacteria</taxon>
        <taxon>Bacillati</taxon>
        <taxon>Bacillota</taxon>
        <taxon>Clostridia</taxon>
        <taxon>Eubacteriales</taxon>
        <taxon>Oscillospiraceae</taxon>
        <taxon>Anaerotruncus</taxon>
    </lineage>
</organism>
<dbReference type="GO" id="GO:0004371">
    <property type="term" value="F:glycerone kinase activity"/>
    <property type="evidence" value="ECO:0007669"/>
    <property type="project" value="InterPro"/>
</dbReference>
<evidence type="ECO:0000256" key="1">
    <source>
        <dbReference type="ARBA" id="ARBA00022679"/>
    </source>
</evidence>
<sequence length="204" mass="21554">MDYKSLKKALEQISATMDDQRDYLISLDQQNGDGDLGISMSEGYRAVKAYLDSAEETDLGKLLLKCSSVFNEAAPSSLGTITAFGFMGMAKALKGKTEASYAEVVAALDAGIAQIMAKAKSKPGEKTILDAIYPAVEELKKFDGSDKKAAFDAAAKAAAEGSENTKNMRSVHGRAAYYAEKSLGVLDGGSVVGRLVFEAIAKSV</sequence>
<dbReference type="EMBL" id="DXES01000069">
    <property type="protein sequence ID" value="HIX65266.1"/>
    <property type="molecule type" value="Genomic_DNA"/>
</dbReference>
<name>A0A9D1WQY1_9FIRM</name>
<dbReference type="Pfam" id="PF02734">
    <property type="entry name" value="Dak2"/>
    <property type="match status" value="1"/>
</dbReference>
<keyword evidence="1" id="KW-0808">Transferase</keyword>
<accession>A0A9D1WQY1</accession>
<dbReference type="GO" id="GO:0005829">
    <property type="term" value="C:cytosol"/>
    <property type="evidence" value="ECO:0007669"/>
    <property type="project" value="TreeGrafter"/>
</dbReference>
<dbReference type="GO" id="GO:0019563">
    <property type="term" value="P:glycerol catabolic process"/>
    <property type="evidence" value="ECO:0007669"/>
    <property type="project" value="TreeGrafter"/>
</dbReference>
<dbReference type="PANTHER" id="PTHR28629:SF4">
    <property type="entry name" value="TRIOKINASE_FMN CYCLASE"/>
    <property type="match status" value="1"/>
</dbReference>
<evidence type="ECO:0000313" key="4">
    <source>
        <dbReference type="EMBL" id="HIX65266.1"/>
    </source>
</evidence>
<dbReference type="InterPro" id="IPR004007">
    <property type="entry name" value="DhaL_dom"/>
</dbReference>
<comment type="caution">
    <text evidence="4">The sequence shown here is derived from an EMBL/GenBank/DDBJ whole genome shotgun (WGS) entry which is preliminary data.</text>
</comment>
<evidence type="ECO:0000313" key="5">
    <source>
        <dbReference type="Proteomes" id="UP000886800"/>
    </source>
</evidence>
<dbReference type="InterPro" id="IPR036117">
    <property type="entry name" value="DhaL_dom_sf"/>
</dbReference>
<dbReference type="SUPFAM" id="SSF101473">
    <property type="entry name" value="DhaL-like"/>
    <property type="match status" value="1"/>
</dbReference>
<protein>
    <submittedName>
        <fullName evidence="4">Dihydroxyacetone kinase subunit L</fullName>
    </submittedName>
</protein>